<dbReference type="SUPFAM" id="SSF54060">
    <property type="entry name" value="His-Me finger endonucleases"/>
    <property type="match status" value="1"/>
</dbReference>
<evidence type="ECO:0000259" key="2">
    <source>
        <dbReference type="Pfam" id="PF13392"/>
    </source>
</evidence>
<gene>
    <name evidence="3" type="ORF">AU14_17605</name>
</gene>
<evidence type="ECO:0000256" key="1">
    <source>
        <dbReference type="SAM" id="MobiDB-lite"/>
    </source>
</evidence>
<feature type="compositionally biased region" description="Basic residues" evidence="1">
    <location>
        <begin position="18"/>
        <end position="34"/>
    </location>
</feature>
<dbReference type="InterPro" id="IPR044925">
    <property type="entry name" value="His-Me_finger_sf"/>
</dbReference>
<reference evidence="3 4" key="1">
    <citation type="journal article" date="2014" name="Genome Announc.">
        <title>Draft Genome Sequences of Marinobacter similis A3d10T and Marinobacter salarius R9SW1T.</title>
        <authorList>
            <person name="Ivanova E.P."/>
            <person name="Ng H.J."/>
            <person name="Webb H.K."/>
            <person name="Feng G."/>
            <person name="Oshima K."/>
            <person name="Hattori M."/>
            <person name="Ohkuma M."/>
            <person name="Sergeev A.F."/>
            <person name="Mikhailov V.V."/>
            <person name="Crawford R.J."/>
            <person name="Sawabe T."/>
        </authorList>
    </citation>
    <scope>NUCLEOTIDE SEQUENCE [LARGE SCALE GENOMIC DNA]</scope>
    <source>
        <strain evidence="3 4">A3d10</strain>
    </source>
</reference>
<dbReference type="AlphaFoldDB" id="W5YKY5"/>
<dbReference type="InterPro" id="IPR003615">
    <property type="entry name" value="HNH_nuc"/>
</dbReference>
<name>W5YKY5_9GAMM</name>
<dbReference type="STRING" id="1420916.AU14_17605"/>
<dbReference type="Gene3D" id="3.90.75.20">
    <property type="match status" value="1"/>
</dbReference>
<feature type="compositionally biased region" description="Basic and acidic residues" evidence="1">
    <location>
        <begin position="35"/>
        <end position="55"/>
    </location>
</feature>
<accession>W5YKY5</accession>
<dbReference type="KEGG" id="msx:AU14_17605"/>
<proteinExistence type="predicted"/>
<protein>
    <recommendedName>
        <fullName evidence="2">HNH nuclease domain-containing protein</fullName>
    </recommendedName>
</protein>
<organism evidence="3 4">
    <name type="scientific">Marinobacter similis</name>
    <dbReference type="NCBI Taxonomy" id="1420916"/>
    <lineage>
        <taxon>Bacteria</taxon>
        <taxon>Pseudomonadati</taxon>
        <taxon>Pseudomonadota</taxon>
        <taxon>Gammaproteobacteria</taxon>
        <taxon>Pseudomonadales</taxon>
        <taxon>Marinobacteraceae</taxon>
        <taxon>Marinobacter</taxon>
    </lineage>
</organism>
<feature type="compositionally biased region" description="Basic and acidic residues" evidence="1">
    <location>
        <begin position="7"/>
        <end position="16"/>
    </location>
</feature>
<dbReference type="Proteomes" id="UP000061489">
    <property type="component" value="Chromosome"/>
</dbReference>
<dbReference type="EMBL" id="CP007151">
    <property type="protein sequence ID" value="AHI29715.1"/>
    <property type="molecule type" value="Genomic_DNA"/>
</dbReference>
<feature type="compositionally biased region" description="Polar residues" evidence="1">
    <location>
        <begin position="56"/>
        <end position="66"/>
    </location>
</feature>
<feature type="region of interest" description="Disordered" evidence="1">
    <location>
        <begin position="1"/>
        <end position="76"/>
    </location>
</feature>
<feature type="domain" description="HNH nuclease" evidence="2">
    <location>
        <begin position="44"/>
        <end position="71"/>
    </location>
</feature>
<sequence length="76" mass="8964">MSKKRNYAKEYAEYHSKPAQKKRRAGRNAARRKMEKAGKVRKGDGKDVDHKDRNPRNNARSNLRIQSQKENRGRNK</sequence>
<feature type="compositionally biased region" description="Basic and acidic residues" evidence="1">
    <location>
        <begin position="67"/>
        <end position="76"/>
    </location>
</feature>
<evidence type="ECO:0000313" key="4">
    <source>
        <dbReference type="Proteomes" id="UP000061489"/>
    </source>
</evidence>
<dbReference type="HOGENOM" id="CLU_195412_0_0_6"/>
<keyword evidence="4" id="KW-1185">Reference proteome</keyword>
<dbReference type="Pfam" id="PF13392">
    <property type="entry name" value="HNH_3"/>
    <property type="match status" value="1"/>
</dbReference>
<evidence type="ECO:0000313" key="3">
    <source>
        <dbReference type="EMBL" id="AHI29715.1"/>
    </source>
</evidence>